<dbReference type="Proteomes" id="UP000199197">
    <property type="component" value="Unassembled WGS sequence"/>
</dbReference>
<gene>
    <name evidence="1" type="ORF">JGI23_01605</name>
</gene>
<dbReference type="OrthoDB" id="9809569at2"/>
<protein>
    <submittedName>
        <fullName evidence="1">Uncharacterized protein</fullName>
    </submittedName>
</protein>
<dbReference type="EMBL" id="CZVW01000019">
    <property type="protein sequence ID" value="CUT03981.1"/>
    <property type="molecule type" value="Genomic_DNA"/>
</dbReference>
<dbReference type="AlphaFoldDB" id="A0A0P1NXX8"/>
<proteinExistence type="predicted"/>
<dbReference type="PROSITE" id="PS51257">
    <property type="entry name" value="PROKAR_LIPOPROTEIN"/>
    <property type="match status" value="1"/>
</dbReference>
<name>A0A0P1NXX8_9BACT</name>
<reference evidence="2" key="1">
    <citation type="submission" date="2015-11" db="EMBL/GenBank/DDBJ databases">
        <authorList>
            <person name="Varghese N."/>
        </authorList>
    </citation>
    <scope>NUCLEOTIDE SEQUENCE [LARGE SCALE GENOMIC DNA]</scope>
    <source>
        <strain evidence="2">JGI-23</strain>
    </source>
</reference>
<evidence type="ECO:0000313" key="2">
    <source>
        <dbReference type="Proteomes" id="UP000199197"/>
    </source>
</evidence>
<evidence type="ECO:0000313" key="1">
    <source>
        <dbReference type="EMBL" id="CUT03981.1"/>
    </source>
</evidence>
<organism evidence="1 2">
    <name type="scientific">Candidatus Chryseopegocella kryptomonas</name>
    <dbReference type="NCBI Taxonomy" id="1633643"/>
    <lineage>
        <taxon>Bacteria</taxon>
        <taxon>Pseudomonadati</taxon>
        <taxon>Candidatus Kryptoniota</taxon>
        <taxon>Candidatus Chryseopegocella</taxon>
    </lineage>
</organism>
<sequence length="165" mass="19735">MLYRLILTLFLLLFISCRGKDLTDSKGFVSYEISFNSDKNYIINEASFILQLYEYNIEILDPTKDYYVIQTFWRLRDGQMAFDSDTVWALFRDRVLMHIIPRGRSSFYFRGYQVYNTVLQFEFQVQMGQGNWVKATPPKEYISEYETIIKEIKRRMLRYGPSSGE</sequence>
<keyword evidence="2" id="KW-1185">Reference proteome</keyword>
<accession>A0A0P1NXX8</accession>